<accession>N8QXG5</accession>
<evidence type="ECO:0000313" key="3">
    <source>
        <dbReference type="Proteomes" id="UP000013065"/>
    </source>
</evidence>
<proteinExistence type="predicted"/>
<evidence type="ECO:0000313" key="4">
    <source>
        <dbReference type="Proteomes" id="UP000683517"/>
    </source>
</evidence>
<keyword evidence="4" id="KW-1185">Reference proteome</keyword>
<reference evidence="1 3" key="2">
    <citation type="journal article" date="2015" name="Int. J. Syst. Evol. Microbiol.">
        <title>Acinetobacter seifertii sp. nov., a member of the Acinetobacter calcoaceticus-Acinetobacter baumannii complex isolated from human clinical specimens.</title>
        <authorList>
            <person name="Nemec A."/>
            <person name="Krizova L."/>
            <person name="Maixnerova M."/>
            <person name="Sedo O."/>
            <person name="Brisse S."/>
            <person name="Higgins P.G."/>
        </authorList>
    </citation>
    <scope>NUCLEOTIDE SEQUENCE [LARGE SCALE GENOMIC DNA]</scope>
    <source>
        <strain evidence="1 3">NIPH 973</strain>
    </source>
</reference>
<evidence type="ECO:0000313" key="2">
    <source>
        <dbReference type="EMBL" id="QXB46161.1"/>
    </source>
</evidence>
<gene>
    <name evidence="1" type="ORF">F985_02134</name>
    <name evidence="2" type="ORF">I6L30_17410</name>
</gene>
<sequence length="130" mass="14782">MNEIWGYHFKKGWIQQHNFLAAYLTLFNEHDISKAIIALGYFGKYGVYQIDDSILGNPIEVYELQNGSRLPKYLIEYCPVGANVDYFVAYNMPSLIELLNKLAPLVHAVTACNQINDISSNLKKHSKAVN</sequence>
<dbReference type="Proteomes" id="UP000683517">
    <property type="component" value="Chromosome"/>
</dbReference>
<reference evidence="3" key="1">
    <citation type="submission" date="2013-02" db="EMBL/GenBank/DDBJ databases">
        <title>The Genome Sequence of Acinetobacter sp. NIPH 973.</title>
        <authorList>
            <consortium name="The Broad Institute Genome Sequencing Platform"/>
            <consortium name="The Broad Institute Genome Sequencing Center for Infectious Disease"/>
            <person name="Cerqueira G."/>
            <person name="Feldgarden M."/>
            <person name="Courvalin P."/>
            <person name="Perichon B."/>
            <person name="Grillot-Courvalin C."/>
            <person name="Clermont D."/>
            <person name="Rocha E."/>
            <person name="Yoon E.-J."/>
            <person name="Nemec A."/>
            <person name="Walker B."/>
            <person name="Young S.K."/>
            <person name="Zeng Q."/>
            <person name="Gargeya S."/>
            <person name="Fitzgerald M."/>
            <person name="Haas B."/>
            <person name="Abouelleil A."/>
            <person name="Alvarado L."/>
            <person name="Arachchi H.M."/>
            <person name="Berlin A.M."/>
            <person name="Chapman S.B."/>
            <person name="Dewar J."/>
            <person name="Goldberg J."/>
            <person name="Griggs A."/>
            <person name="Gujja S."/>
            <person name="Hansen M."/>
            <person name="Howarth C."/>
            <person name="Imamovic A."/>
            <person name="Larimer J."/>
            <person name="McCowan C."/>
            <person name="Murphy C."/>
            <person name="Neiman D."/>
            <person name="Pearson M."/>
            <person name="Priest M."/>
            <person name="Roberts A."/>
            <person name="Saif S."/>
            <person name="Shea T."/>
            <person name="Sisk P."/>
            <person name="Sykes S."/>
            <person name="Wortman J."/>
            <person name="Nusbaum C."/>
            <person name="Birren B."/>
        </authorList>
    </citation>
    <scope>NUCLEOTIDE SEQUENCE [LARGE SCALE GENOMIC DNA]</scope>
    <source>
        <strain evidence="3">NIPH 973</strain>
    </source>
</reference>
<dbReference type="RefSeq" id="WP_004700676.1">
    <property type="nucleotide sequence ID" value="NZ_CP077365.1"/>
</dbReference>
<protein>
    <submittedName>
        <fullName evidence="1">Uncharacterized protein</fullName>
    </submittedName>
</protein>
<dbReference type="HOGENOM" id="CLU_1954815_0_0_6"/>
<dbReference type="EMBL" id="CP077365">
    <property type="protein sequence ID" value="QXB46161.1"/>
    <property type="molecule type" value="Genomic_DNA"/>
</dbReference>
<dbReference type="Proteomes" id="UP000013065">
    <property type="component" value="Unassembled WGS sequence"/>
</dbReference>
<dbReference type="AlphaFoldDB" id="N8QXG5"/>
<reference evidence="2 4" key="3">
    <citation type="submission" date="2021-06" db="EMBL/GenBank/DDBJ databases">
        <title>FDA dAtabase for Regulatory Grade micrObial Sequences (FDA-ARGOS): Supporting development and validation of Infectious Disease Dx tests.</title>
        <authorList>
            <person name="Sproer C."/>
            <person name="Gronow S."/>
            <person name="Severitt S."/>
            <person name="Schroder I."/>
            <person name="Tallon L."/>
            <person name="Sadzewicz L."/>
            <person name="Zhao X."/>
            <person name="Boylan J."/>
            <person name="Ott S."/>
            <person name="Bowen H."/>
            <person name="Vavikolanu K."/>
            <person name="Mehta A."/>
            <person name="Aluvathingal J."/>
            <person name="Nadendla S."/>
            <person name="Lowell S."/>
            <person name="Myers T."/>
            <person name="Yan Y."/>
        </authorList>
    </citation>
    <scope>NUCLEOTIDE SEQUENCE [LARGE SCALE GENOMIC DNA]</scope>
    <source>
        <strain evidence="2 4">FDAARGOS 1400</strain>
    </source>
</reference>
<evidence type="ECO:0000313" key="1">
    <source>
        <dbReference type="EMBL" id="ENU43416.1"/>
    </source>
</evidence>
<dbReference type="PATRIC" id="fig|520709.3.peg.2075"/>
<dbReference type="EMBL" id="APOO01000021">
    <property type="protein sequence ID" value="ENU43416.1"/>
    <property type="molecule type" value="Genomic_DNA"/>
</dbReference>
<name>N8QXG5_9GAMM</name>
<organism evidence="1 3">
    <name type="scientific">Acinetobacter seifertii</name>
    <dbReference type="NCBI Taxonomy" id="1530123"/>
    <lineage>
        <taxon>Bacteria</taxon>
        <taxon>Pseudomonadati</taxon>
        <taxon>Pseudomonadota</taxon>
        <taxon>Gammaproteobacteria</taxon>
        <taxon>Moraxellales</taxon>
        <taxon>Moraxellaceae</taxon>
        <taxon>Acinetobacter</taxon>
        <taxon>Acinetobacter calcoaceticus/baumannii complex</taxon>
    </lineage>
</organism>
<dbReference type="OrthoDB" id="6692361at2"/>